<feature type="region of interest" description="Disordered" evidence="7">
    <location>
        <begin position="138"/>
        <end position="175"/>
    </location>
</feature>
<evidence type="ECO:0000313" key="11">
    <source>
        <dbReference type="EMBL" id="CAL6084392.1"/>
    </source>
</evidence>
<evidence type="ECO:0000256" key="3">
    <source>
        <dbReference type="ARBA" id="ARBA00022692"/>
    </source>
</evidence>
<comment type="caution">
    <text evidence="9">The sequence shown here is derived from an EMBL/GenBank/DDBJ whole genome shotgun (WGS) entry which is preliminary data.</text>
</comment>
<keyword evidence="3 8" id="KW-0812">Transmembrane</keyword>
<comment type="subcellular location">
    <subcellularLocation>
        <location evidence="1 6">Membrane</location>
        <topology evidence="1 6">Multi-pass membrane protein</topology>
    </subcellularLocation>
</comment>
<comment type="similarity">
    <text evidence="2 6">Belongs to the DP1 family.</text>
</comment>
<evidence type="ECO:0000256" key="1">
    <source>
        <dbReference type="ARBA" id="ARBA00004141"/>
    </source>
</evidence>
<evidence type="ECO:0000256" key="2">
    <source>
        <dbReference type="ARBA" id="ARBA00008573"/>
    </source>
</evidence>
<dbReference type="EMBL" id="CAXDID020000378">
    <property type="protein sequence ID" value="CAL6084392.1"/>
    <property type="molecule type" value="Genomic_DNA"/>
</dbReference>
<reference evidence="9" key="1">
    <citation type="submission" date="2023-06" db="EMBL/GenBank/DDBJ databases">
        <authorList>
            <person name="Kurt Z."/>
        </authorList>
    </citation>
    <scope>NUCLEOTIDE SEQUENCE</scope>
</reference>
<dbReference type="EMBL" id="CATOUU010000523">
    <property type="protein sequence ID" value="CAI9932749.1"/>
    <property type="molecule type" value="Genomic_DNA"/>
</dbReference>
<evidence type="ECO:0000313" key="9">
    <source>
        <dbReference type="EMBL" id="CAI9932749.1"/>
    </source>
</evidence>
<dbReference type="Pfam" id="PF03134">
    <property type="entry name" value="TB2_DP1_HVA22"/>
    <property type="match status" value="1"/>
</dbReference>
<feature type="transmembrane region" description="Helical" evidence="8">
    <location>
        <begin position="75"/>
        <end position="94"/>
    </location>
</feature>
<sequence length="175" mass="19741">MSNKYSLGAVSEIGSLIYAVVVPTYKSIQALTTNKGSDDKQWLSYWVIFGLLTFIEFSFNWLSAIIPFYHEAKSLILVWLVKHNGALTLYNLVISKFFLKAEQYVEDKEYRNTINEKIKVSATVGAEKLKNVATNIIQKSPSQEQQKSVTQETKADAKEPTKQDNDDPIVVAVSK</sequence>
<keyword evidence="4 8" id="KW-1133">Transmembrane helix</keyword>
<keyword evidence="13" id="KW-1185">Reference proteome</keyword>
<dbReference type="Proteomes" id="UP001642409">
    <property type="component" value="Unassembled WGS sequence"/>
</dbReference>
<evidence type="ECO:0000256" key="8">
    <source>
        <dbReference type="SAM" id="Phobius"/>
    </source>
</evidence>
<dbReference type="GO" id="GO:0016020">
    <property type="term" value="C:membrane"/>
    <property type="evidence" value="ECO:0007669"/>
    <property type="project" value="UniProtKB-SubCell"/>
</dbReference>
<dbReference type="PANTHER" id="PTHR12300:SF161">
    <property type="entry name" value="RECEPTOR EXPRESSION-ENHANCING PROTEIN"/>
    <property type="match status" value="1"/>
</dbReference>
<proteinExistence type="inferred from homology"/>
<feature type="compositionally biased region" description="Basic and acidic residues" evidence="7">
    <location>
        <begin position="153"/>
        <end position="165"/>
    </location>
</feature>
<reference evidence="11 13" key="2">
    <citation type="submission" date="2024-07" db="EMBL/GenBank/DDBJ databases">
        <authorList>
            <person name="Akdeniz Z."/>
        </authorList>
    </citation>
    <scope>NUCLEOTIDE SEQUENCE [LARGE SCALE GENOMIC DNA]</scope>
</reference>
<feature type="compositionally biased region" description="Polar residues" evidence="7">
    <location>
        <begin position="138"/>
        <end position="152"/>
    </location>
</feature>
<dbReference type="PANTHER" id="PTHR12300">
    <property type="entry name" value="HVA22-LIKE PROTEINS"/>
    <property type="match status" value="1"/>
</dbReference>
<evidence type="ECO:0000256" key="7">
    <source>
        <dbReference type="SAM" id="MobiDB-lite"/>
    </source>
</evidence>
<dbReference type="AlphaFoldDB" id="A0AA86PAF3"/>
<evidence type="ECO:0000313" key="12">
    <source>
        <dbReference type="EMBL" id="CAL6099974.1"/>
    </source>
</evidence>
<keyword evidence="5 8" id="KW-0472">Membrane</keyword>
<evidence type="ECO:0000313" key="10">
    <source>
        <dbReference type="EMBL" id="CAI9967751.1"/>
    </source>
</evidence>
<dbReference type="InterPro" id="IPR004345">
    <property type="entry name" value="TB2_DP1_HVA22"/>
</dbReference>
<dbReference type="EMBL" id="CATOUU010001029">
    <property type="protein sequence ID" value="CAI9967751.1"/>
    <property type="molecule type" value="Genomic_DNA"/>
</dbReference>
<evidence type="ECO:0000256" key="5">
    <source>
        <dbReference type="ARBA" id="ARBA00023136"/>
    </source>
</evidence>
<feature type="transmembrane region" description="Helical" evidence="8">
    <location>
        <begin position="6"/>
        <end position="25"/>
    </location>
</feature>
<evidence type="ECO:0000313" key="13">
    <source>
        <dbReference type="Proteomes" id="UP001642409"/>
    </source>
</evidence>
<dbReference type="EMBL" id="CAXDID020000525">
    <property type="protein sequence ID" value="CAL6099974.1"/>
    <property type="molecule type" value="Genomic_DNA"/>
</dbReference>
<name>A0AA86PAF3_9EUKA</name>
<gene>
    <name evidence="9" type="ORF">HINF_LOCUS20394</name>
    <name evidence="10" type="ORF">HINF_LOCUS55396</name>
    <name evidence="11" type="ORF">HINF_LOCUS62181</name>
    <name evidence="12" type="ORF">HINF_LOCUS70337</name>
</gene>
<organism evidence="9">
    <name type="scientific">Hexamita inflata</name>
    <dbReference type="NCBI Taxonomy" id="28002"/>
    <lineage>
        <taxon>Eukaryota</taxon>
        <taxon>Metamonada</taxon>
        <taxon>Diplomonadida</taxon>
        <taxon>Hexamitidae</taxon>
        <taxon>Hexamitinae</taxon>
        <taxon>Hexamita</taxon>
    </lineage>
</organism>
<evidence type="ECO:0000256" key="4">
    <source>
        <dbReference type="ARBA" id="ARBA00022989"/>
    </source>
</evidence>
<accession>A0AA86PAF3</accession>
<evidence type="ECO:0000256" key="6">
    <source>
        <dbReference type="RuleBase" id="RU362006"/>
    </source>
</evidence>
<protein>
    <submittedName>
        <fullName evidence="9">HVA22 family protein</fullName>
    </submittedName>
    <submittedName>
        <fullName evidence="11">TB2/DP1</fullName>
    </submittedName>
</protein>
<feature type="transmembrane region" description="Helical" evidence="8">
    <location>
        <begin position="45"/>
        <end position="69"/>
    </location>
</feature>